<dbReference type="PROSITE" id="PS51782">
    <property type="entry name" value="LYSM"/>
    <property type="match status" value="2"/>
</dbReference>
<reference evidence="2 3" key="1">
    <citation type="journal article" date="2016" name="Nat. Commun.">
        <title>Thousands of microbial genomes shed light on interconnected biogeochemical processes in an aquifer system.</title>
        <authorList>
            <person name="Anantharaman K."/>
            <person name="Brown C.T."/>
            <person name="Hug L.A."/>
            <person name="Sharon I."/>
            <person name="Castelle C.J."/>
            <person name="Probst A.J."/>
            <person name="Thomas B.C."/>
            <person name="Singh A."/>
            <person name="Wilkins M.J."/>
            <person name="Karaoz U."/>
            <person name="Brodie E.L."/>
            <person name="Williams K.H."/>
            <person name="Hubbard S.S."/>
            <person name="Banfield J.F."/>
        </authorList>
    </citation>
    <scope>NUCLEOTIDE SEQUENCE [LARGE SCALE GENOMIC DNA]</scope>
</reference>
<dbReference type="SMART" id="SM00257">
    <property type="entry name" value="LysM"/>
    <property type="match status" value="2"/>
</dbReference>
<organism evidence="2 3">
    <name type="scientific">Candidatus Roizmanbacteria bacterium RIFCSPHIGHO2_01_FULL_39_24</name>
    <dbReference type="NCBI Taxonomy" id="1802032"/>
    <lineage>
        <taxon>Bacteria</taxon>
        <taxon>Candidatus Roizmaniibacteriota</taxon>
    </lineage>
</organism>
<dbReference type="PANTHER" id="PTHR34700:SF4">
    <property type="entry name" value="PHAGE-LIKE ELEMENT PBSX PROTEIN XKDP"/>
    <property type="match status" value="1"/>
</dbReference>
<dbReference type="InterPro" id="IPR036779">
    <property type="entry name" value="LysM_dom_sf"/>
</dbReference>
<dbReference type="AlphaFoldDB" id="A0A1F7GF38"/>
<feature type="domain" description="LysM" evidence="1">
    <location>
        <begin position="76"/>
        <end position="123"/>
    </location>
</feature>
<accession>A0A1F7GF38</accession>
<dbReference type="CDD" id="cd00118">
    <property type="entry name" value="LysM"/>
    <property type="match status" value="2"/>
</dbReference>
<protein>
    <recommendedName>
        <fullName evidence="1">LysM domain-containing protein</fullName>
    </recommendedName>
</protein>
<dbReference type="PANTHER" id="PTHR34700">
    <property type="entry name" value="POTASSIUM BINDING PROTEIN KBP"/>
    <property type="match status" value="1"/>
</dbReference>
<dbReference type="Pfam" id="PF01476">
    <property type="entry name" value="LysM"/>
    <property type="match status" value="2"/>
</dbReference>
<evidence type="ECO:0000313" key="3">
    <source>
        <dbReference type="Proteomes" id="UP000176850"/>
    </source>
</evidence>
<proteinExistence type="predicted"/>
<dbReference type="InterPro" id="IPR052196">
    <property type="entry name" value="Bact_Kbp"/>
</dbReference>
<feature type="domain" description="LysM" evidence="1">
    <location>
        <begin position="11"/>
        <end position="58"/>
    </location>
</feature>
<comment type="caution">
    <text evidence="2">The sequence shown here is derived from an EMBL/GenBank/DDBJ whole genome shotgun (WGS) entry which is preliminary data.</text>
</comment>
<dbReference type="Gene3D" id="3.10.350.10">
    <property type="entry name" value="LysM domain"/>
    <property type="match status" value="2"/>
</dbReference>
<sequence length="126" mass="13885">MELTQEASEKGVHIVKEGETLWQIAENETGSGYKSPEIAKANKLTDPNHIEVGQKIVIPTLETPADQTQKPSITAAKYTVQEGDTLWDISIRAYGNGFRWPEIAKVNNIPNPDLIYVGNTLILPGK</sequence>
<evidence type="ECO:0000313" key="2">
    <source>
        <dbReference type="EMBL" id="OGK17548.1"/>
    </source>
</evidence>
<name>A0A1F7GF38_9BACT</name>
<dbReference type="Proteomes" id="UP000176850">
    <property type="component" value="Unassembled WGS sequence"/>
</dbReference>
<gene>
    <name evidence="2" type="ORF">A2799_04045</name>
</gene>
<dbReference type="EMBL" id="MFZH01000043">
    <property type="protein sequence ID" value="OGK17548.1"/>
    <property type="molecule type" value="Genomic_DNA"/>
</dbReference>
<dbReference type="InterPro" id="IPR018392">
    <property type="entry name" value="LysM"/>
</dbReference>
<dbReference type="SUPFAM" id="SSF54106">
    <property type="entry name" value="LysM domain"/>
    <property type="match status" value="2"/>
</dbReference>
<evidence type="ECO:0000259" key="1">
    <source>
        <dbReference type="PROSITE" id="PS51782"/>
    </source>
</evidence>